<gene>
    <name evidence="1" type="ORF">HME9304_03356</name>
</gene>
<dbReference type="InterPro" id="IPR036514">
    <property type="entry name" value="SGNH_hydro_sf"/>
</dbReference>
<keyword evidence="2" id="KW-1185">Reference proteome</keyword>
<evidence type="ECO:0000313" key="1">
    <source>
        <dbReference type="EMBL" id="AWX46323.1"/>
    </source>
</evidence>
<dbReference type="GO" id="GO:0016788">
    <property type="term" value="F:hydrolase activity, acting on ester bonds"/>
    <property type="evidence" value="ECO:0007669"/>
    <property type="project" value="UniProtKB-ARBA"/>
</dbReference>
<dbReference type="Proteomes" id="UP000248536">
    <property type="component" value="Chromosome"/>
</dbReference>
<dbReference type="Gene3D" id="3.40.50.1110">
    <property type="entry name" value="SGNH hydrolase"/>
    <property type="match status" value="1"/>
</dbReference>
<dbReference type="EMBL" id="CP030104">
    <property type="protein sequence ID" value="AWX46323.1"/>
    <property type="molecule type" value="Genomic_DNA"/>
</dbReference>
<reference evidence="1 2" key="1">
    <citation type="submission" date="2018-06" db="EMBL/GenBank/DDBJ databases">
        <title>Spongiibacterium sp. HME9304 Genome sequencing and assembly.</title>
        <authorList>
            <person name="Kang H."/>
            <person name="Kim H."/>
            <person name="Joh K."/>
        </authorList>
    </citation>
    <scope>NUCLEOTIDE SEQUENCE [LARGE SCALE GENOMIC DNA]</scope>
    <source>
        <strain evidence="1 2">HME9304</strain>
    </source>
</reference>
<dbReference type="AlphaFoldDB" id="A0A2Z4LX76"/>
<evidence type="ECO:0008006" key="3">
    <source>
        <dbReference type="Google" id="ProtNLM"/>
    </source>
</evidence>
<sequence>MKKSWFFLLVVFTFQVIYPQDFPINLPPKISKGLKVLFIGNSLTYSNNLPKLVKKEIRSKGINLKTEMIAYPNYAIEDHWNDGKVQKLIAKNHYDFVIIQQGPSSQEEGRNMLLSYGKKLKQLCESKNSQLVYFMVWPSRTYYHTFDDVITNHREAALKNGALLSSVGEEWKGYFDGTGDYSYYAKDGFHPSIKGSKVAAKIISQTLLKVKK</sequence>
<organism evidence="1 2">
    <name type="scientific">Flagellimonas maritima</name>
    <dbReference type="NCBI Taxonomy" id="1383885"/>
    <lineage>
        <taxon>Bacteria</taxon>
        <taxon>Pseudomonadati</taxon>
        <taxon>Bacteroidota</taxon>
        <taxon>Flavobacteriia</taxon>
        <taxon>Flavobacteriales</taxon>
        <taxon>Flavobacteriaceae</taxon>
        <taxon>Flagellimonas</taxon>
    </lineage>
</organism>
<dbReference type="OrthoDB" id="7443339at2"/>
<proteinExistence type="predicted"/>
<protein>
    <recommendedName>
        <fullName evidence="3">SGNH/GDSL hydrolase family protein</fullName>
    </recommendedName>
</protein>
<dbReference type="KEGG" id="spon:HME9304_03356"/>
<evidence type="ECO:0000313" key="2">
    <source>
        <dbReference type="Proteomes" id="UP000248536"/>
    </source>
</evidence>
<accession>A0A2Z4LX76</accession>
<dbReference type="SUPFAM" id="SSF52266">
    <property type="entry name" value="SGNH hydrolase"/>
    <property type="match status" value="1"/>
</dbReference>
<name>A0A2Z4LX76_9FLAO</name>